<dbReference type="EMBL" id="BJVA01000031">
    <property type="protein sequence ID" value="GEK97475.1"/>
    <property type="molecule type" value="Genomic_DNA"/>
</dbReference>
<dbReference type="AlphaFoldDB" id="A0A511BAP6"/>
<dbReference type="Proteomes" id="UP000321079">
    <property type="component" value="Unassembled WGS sequence"/>
</dbReference>
<accession>A0A511BAP6</accession>
<name>A0A511BAP6_9PROT</name>
<keyword evidence="2" id="KW-1185">Reference proteome</keyword>
<gene>
    <name evidence="1" type="ORF">GKA01_26720</name>
</gene>
<sequence length="101" mass="11245">MLHHSGMMNVADAIAGVVSIITYMHRHDEAYENHRTPVIAPSLYPAGFSPLETSEKNNYAATLDLKGDNFVGFDWDLDFAGRFEHYTDVGNYGKRQGLGPL</sequence>
<evidence type="ECO:0008006" key="3">
    <source>
        <dbReference type="Google" id="ProtNLM"/>
    </source>
</evidence>
<organism evidence="1 2">
    <name type="scientific">Gluconobacter kanchanaburiensis NBRC 103587</name>
    <dbReference type="NCBI Taxonomy" id="1307948"/>
    <lineage>
        <taxon>Bacteria</taxon>
        <taxon>Pseudomonadati</taxon>
        <taxon>Pseudomonadota</taxon>
        <taxon>Alphaproteobacteria</taxon>
        <taxon>Acetobacterales</taxon>
        <taxon>Acetobacteraceae</taxon>
        <taxon>Gluconobacter</taxon>
    </lineage>
</organism>
<reference evidence="1 2" key="1">
    <citation type="submission" date="2019-07" db="EMBL/GenBank/DDBJ databases">
        <title>Whole genome shotgun sequence of Gluconobacter kanchanaburiensis NBRC 103587.</title>
        <authorList>
            <person name="Hosoyama A."/>
            <person name="Uohara A."/>
            <person name="Ohji S."/>
            <person name="Ichikawa N."/>
        </authorList>
    </citation>
    <scope>NUCLEOTIDE SEQUENCE [LARGE SCALE GENOMIC DNA]</scope>
    <source>
        <strain evidence="1 2">NBRC 103587</strain>
    </source>
</reference>
<protein>
    <recommendedName>
        <fullName evidence="3">TonB-dependent receptor-like beta-barrel domain-containing protein</fullName>
    </recommendedName>
</protein>
<evidence type="ECO:0000313" key="2">
    <source>
        <dbReference type="Proteomes" id="UP000321079"/>
    </source>
</evidence>
<comment type="caution">
    <text evidence="1">The sequence shown here is derived from an EMBL/GenBank/DDBJ whole genome shotgun (WGS) entry which is preliminary data.</text>
</comment>
<evidence type="ECO:0000313" key="1">
    <source>
        <dbReference type="EMBL" id="GEK97475.1"/>
    </source>
</evidence>
<proteinExistence type="predicted"/>